<comment type="caution">
    <text evidence="1">The sequence shown here is derived from an EMBL/GenBank/DDBJ whole genome shotgun (WGS) entry which is preliminary data.</text>
</comment>
<dbReference type="AlphaFoldDB" id="A0A3E4YKM7"/>
<evidence type="ECO:0000313" key="1">
    <source>
        <dbReference type="EMBL" id="RGM75316.1"/>
    </source>
</evidence>
<accession>A0A3E4YKM7</accession>
<organism evidence="1 2">
    <name type="scientific">Agathobacter rectalis</name>
    <dbReference type="NCBI Taxonomy" id="39491"/>
    <lineage>
        <taxon>Bacteria</taxon>
        <taxon>Bacillati</taxon>
        <taxon>Bacillota</taxon>
        <taxon>Clostridia</taxon>
        <taxon>Lachnospirales</taxon>
        <taxon>Lachnospiraceae</taxon>
        <taxon>Agathobacter</taxon>
    </lineage>
</organism>
<sequence>MTWNECLDYAAKNYAKIREWQSMPQKFISIIHDYDTFMSFKKAWVQTYKDIYTIPIIYKYIVDYQSIINEYNQSIIEKIDKGLKLIDTPYTYNQDEFNKLFAVNSMIKDFSDKKYDFISSMEFKSKIFKHTIAMLSSDENIRLMNEGQISDKTLRALPSLIAPFEVYTGMTHTKKEADDIKEKASLKYHENLSELYKNIGLELPEATEMTTKLKGVTFDGRQENLKQLYTDFTDCTKIPIIAERKYFNGEPCVQIYAIPDNEKIDLGFIDKTLASDIEMNYNNARVDAKFDKLECVTNNKKTTYYGTVSLVVSPEAQKIIEKDEEKEHVLETE</sequence>
<protein>
    <submittedName>
        <fullName evidence="1">Uncharacterized protein</fullName>
    </submittedName>
</protein>
<reference evidence="1 2" key="1">
    <citation type="submission" date="2018-08" db="EMBL/GenBank/DDBJ databases">
        <title>A genome reference for cultivated species of the human gut microbiota.</title>
        <authorList>
            <person name="Zou Y."/>
            <person name="Xue W."/>
            <person name="Luo G."/>
        </authorList>
    </citation>
    <scope>NUCLEOTIDE SEQUENCE [LARGE SCALE GENOMIC DNA]</scope>
    <source>
        <strain evidence="1 2">OM07-13</strain>
    </source>
</reference>
<evidence type="ECO:0000313" key="2">
    <source>
        <dbReference type="Proteomes" id="UP000260758"/>
    </source>
</evidence>
<dbReference type="Proteomes" id="UP000260758">
    <property type="component" value="Unassembled WGS sequence"/>
</dbReference>
<gene>
    <name evidence="1" type="ORF">DXB99_01925</name>
</gene>
<name>A0A3E4YKM7_9FIRM</name>
<dbReference type="EMBL" id="QSTP01000001">
    <property type="protein sequence ID" value="RGM75316.1"/>
    <property type="molecule type" value="Genomic_DNA"/>
</dbReference>
<proteinExistence type="predicted"/>